<dbReference type="InterPro" id="IPR022398">
    <property type="entry name" value="Peptidase_S8_His-AS"/>
</dbReference>
<dbReference type="InterPro" id="IPR023827">
    <property type="entry name" value="Peptidase_S8_Asp-AS"/>
</dbReference>
<dbReference type="CDD" id="cd04077">
    <property type="entry name" value="Peptidases_S8_PCSK9_ProteinaseK_like"/>
    <property type="match status" value="1"/>
</dbReference>
<dbReference type="PANTHER" id="PTHR43806:SF11">
    <property type="entry name" value="CEREVISIN-RELATED"/>
    <property type="match status" value="1"/>
</dbReference>
<dbReference type="GO" id="GO:0004252">
    <property type="term" value="F:serine-type endopeptidase activity"/>
    <property type="evidence" value="ECO:0007669"/>
    <property type="project" value="UniProtKB-UniRule"/>
</dbReference>
<dbReference type="Proteomes" id="UP000192342">
    <property type="component" value="Unassembled WGS sequence"/>
</dbReference>
<evidence type="ECO:0000256" key="5">
    <source>
        <dbReference type="PROSITE-ProRule" id="PRU01240"/>
    </source>
</evidence>
<organism evidence="10 11">
    <name type="scientific">Oceanococcus atlanticus</name>
    <dbReference type="NCBI Taxonomy" id="1317117"/>
    <lineage>
        <taxon>Bacteria</taxon>
        <taxon>Pseudomonadati</taxon>
        <taxon>Pseudomonadota</taxon>
        <taxon>Gammaproteobacteria</taxon>
        <taxon>Chromatiales</taxon>
        <taxon>Oceanococcaceae</taxon>
        <taxon>Oceanococcus</taxon>
    </lineage>
</organism>
<evidence type="ECO:0000256" key="3">
    <source>
        <dbReference type="ARBA" id="ARBA00022801"/>
    </source>
</evidence>
<dbReference type="InterPro" id="IPR037045">
    <property type="entry name" value="S8pro/Inhibitor_I9_sf"/>
</dbReference>
<dbReference type="Gene3D" id="3.30.70.80">
    <property type="entry name" value="Peptidase S8 propeptide/proteinase inhibitor I9"/>
    <property type="match status" value="1"/>
</dbReference>
<dbReference type="InterPro" id="IPR015500">
    <property type="entry name" value="Peptidase_S8_subtilisin-rel"/>
</dbReference>
<dbReference type="InterPro" id="IPR000209">
    <property type="entry name" value="Peptidase_S8/S53_dom"/>
</dbReference>
<protein>
    <submittedName>
        <fullName evidence="10">Aqualysin 1</fullName>
    </submittedName>
</protein>
<evidence type="ECO:0000256" key="1">
    <source>
        <dbReference type="ARBA" id="ARBA00011073"/>
    </source>
</evidence>
<dbReference type="Pfam" id="PF05922">
    <property type="entry name" value="Inhibitor_I9"/>
    <property type="match status" value="1"/>
</dbReference>
<dbReference type="InterPro" id="IPR034193">
    <property type="entry name" value="PCSK9_ProteinaseK-like"/>
</dbReference>
<keyword evidence="7" id="KW-0732">Signal</keyword>
<dbReference type="PRINTS" id="PR00723">
    <property type="entry name" value="SUBTILISIN"/>
</dbReference>
<dbReference type="InterPro" id="IPR036852">
    <property type="entry name" value="Peptidase_S8/S53_dom_sf"/>
</dbReference>
<dbReference type="Pfam" id="PF00082">
    <property type="entry name" value="Peptidase_S8"/>
    <property type="match status" value="1"/>
</dbReference>
<sequence length="438" mass="44445">MTPKHDRARNAVLTPNFNFKLGKVLKALQKAVAAAVMLGASATASAGLFSNSKDVYIVQFNDQLPLGQTVSNLTGTVLGLVGLDNALFEYDTVLQGFAAALTPQQVRLLEGLPLIKSVEKDRVVQAGAVQNNPVWGLDRVDETDRPMDGEYAYVDSAGAGVHVYIIDTGINPNHQEFTGRVGAGQNFVSSGPLDGLLGGLLGGLLPLDLLGGEVDPDNWEDCNGHGTHVAGTAAGTQYGVAKLATVHAVRVLNCAGSGTGSAVIAGIEWVAENAEYPAVVNLSLGGGASDAEDQAIANLFNANVLPVVAAGNDNADACSTSPARAPEAVTVASTASDDSESSFSNHGTCVDIYAPGSSIVSADYANNSGTANLSGTSMASPHVAGAAALILGETPSLNSADVAAALISNATVGKVARSPAGAGTPNLLLNTFPQGTKQ</sequence>
<dbReference type="PROSITE" id="PS00138">
    <property type="entry name" value="SUBTILASE_SER"/>
    <property type="match status" value="1"/>
</dbReference>
<accession>A0A1Y1SBW6</accession>
<evidence type="ECO:0000256" key="6">
    <source>
        <dbReference type="RuleBase" id="RU003355"/>
    </source>
</evidence>
<dbReference type="InterPro" id="IPR010259">
    <property type="entry name" value="S8pro/Inhibitor_I9"/>
</dbReference>
<evidence type="ECO:0000256" key="2">
    <source>
        <dbReference type="ARBA" id="ARBA00022670"/>
    </source>
</evidence>
<dbReference type="FunFam" id="3.40.50.200:FF:000016">
    <property type="entry name" value="Proprotein convertase subtilisin/kexin type 9"/>
    <property type="match status" value="1"/>
</dbReference>
<keyword evidence="3 5" id="KW-0378">Hydrolase</keyword>
<proteinExistence type="inferred from homology"/>
<gene>
    <name evidence="10" type="ORF">ATO7_12433</name>
</gene>
<evidence type="ECO:0000256" key="7">
    <source>
        <dbReference type="SAM" id="SignalP"/>
    </source>
</evidence>
<keyword evidence="11" id="KW-1185">Reference proteome</keyword>
<feature type="chain" id="PRO_5012282204" evidence="7">
    <location>
        <begin position="47"/>
        <end position="438"/>
    </location>
</feature>
<evidence type="ECO:0000259" key="8">
    <source>
        <dbReference type="Pfam" id="PF00082"/>
    </source>
</evidence>
<evidence type="ECO:0000256" key="4">
    <source>
        <dbReference type="ARBA" id="ARBA00022825"/>
    </source>
</evidence>
<evidence type="ECO:0000313" key="10">
    <source>
        <dbReference type="EMBL" id="ORE86102.1"/>
    </source>
</evidence>
<reference evidence="10 11" key="1">
    <citation type="submission" date="2013-04" db="EMBL/GenBank/DDBJ databases">
        <title>Oceanococcus atlanticus 22II-S10r2 Genome Sequencing.</title>
        <authorList>
            <person name="Lai Q."/>
            <person name="Li G."/>
            <person name="Shao Z."/>
        </authorList>
    </citation>
    <scope>NUCLEOTIDE SEQUENCE [LARGE SCALE GENOMIC DNA]</scope>
    <source>
        <strain evidence="10 11">22II-S10r2</strain>
    </source>
</reference>
<name>A0A1Y1SBW6_9GAMM</name>
<evidence type="ECO:0000259" key="9">
    <source>
        <dbReference type="Pfam" id="PF05922"/>
    </source>
</evidence>
<dbReference type="InterPro" id="IPR023828">
    <property type="entry name" value="Peptidase_S8_Ser-AS"/>
</dbReference>
<dbReference type="EMBL" id="AQQV01000003">
    <property type="protein sequence ID" value="ORE86102.1"/>
    <property type="molecule type" value="Genomic_DNA"/>
</dbReference>
<dbReference type="GO" id="GO:0005615">
    <property type="term" value="C:extracellular space"/>
    <property type="evidence" value="ECO:0007669"/>
    <property type="project" value="TreeGrafter"/>
</dbReference>
<feature type="active site" description="Charge relay system" evidence="5">
    <location>
        <position position="377"/>
    </location>
</feature>
<dbReference type="SUPFAM" id="SSF52743">
    <property type="entry name" value="Subtilisin-like"/>
    <property type="match status" value="1"/>
</dbReference>
<dbReference type="AlphaFoldDB" id="A0A1Y1SBW6"/>
<dbReference type="InterPro" id="IPR050131">
    <property type="entry name" value="Peptidase_S8_subtilisin-like"/>
</dbReference>
<comment type="similarity">
    <text evidence="1 5 6">Belongs to the peptidase S8 family.</text>
</comment>
<comment type="caution">
    <text evidence="10">The sequence shown here is derived from an EMBL/GenBank/DDBJ whole genome shotgun (WGS) entry which is preliminary data.</text>
</comment>
<feature type="domain" description="Peptidase S8/S53" evidence="8">
    <location>
        <begin position="158"/>
        <end position="415"/>
    </location>
</feature>
<dbReference type="PANTHER" id="PTHR43806">
    <property type="entry name" value="PEPTIDASE S8"/>
    <property type="match status" value="1"/>
</dbReference>
<dbReference type="PROSITE" id="PS00136">
    <property type="entry name" value="SUBTILASE_ASP"/>
    <property type="match status" value="1"/>
</dbReference>
<feature type="signal peptide" evidence="7">
    <location>
        <begin position="1"/>
        <end position="46"/>
    </location>
</feature>
<dbReference type="STRING" id="1317117.ATO7_12433"/>
<dbReference type="PROSITE" id="PS00137">
    <property type="entry name" value="SUBTILASE_HIS"/>
    <property type="match status" value="1"/>
</dbReference>
<feature type="active site" description="Charge relay system" evidence="5">
    <location>
        <position position="167"/>
    </location>
</feature>
<dbReference type="PROSITE" id="PS51892">
    <property type="entry name" value="SUBTILASE"/>
    <property type="match status" value="1"/>
</dbReference>
<dbReference type="Gene3D" id="3.40.50.200">
    <property type="entry name" value="Peptidase S8/S53 domain"/>
    <property type="match status" value="1"/>
</dbReference>
<keyword evidence="2 5" id="KW-0645">Protease</keyword>
<evidence type="ECO:0000313" key="11">
    <source>
        <dbReference type="Proteomes" id="UP000192342"/>
    </source>
</evidence>
<keyword evidence="4 5" id="KW-0720">Serine protease</keyword>
<dbReference type="GO" id="GO:0006508">
    <property type="term" value="P:proteolysis"/>
    <property type="evidence" value="ECO:0007669"/>
    <property type="project" value="UniProtKB-KW"/>
</dbReference>
<feature type="active site" description="Charge relay system" evidence="5">
    <location>
        <position position="225"/>
    </location>
</feature>
<feature type="domain" description="Inhibitor I9" evidence="9">
    <location>
        <begin position="83"/>
        <end position="125"/>
    </location>
</feature>